<dbReference type="InterPro" id="IPR029060">
    <property type="entry name" value="PIN-like_dom_sf"/>
</dbReference>
<feature type="domain" description="PIN" evidence="1">
    <location>
        <begin position="4"/>
        <end position="133"/>
    </location>
</feature>
<dbReference type="Proteomes" id="UP000326207">
    <property type="component" value="Unassembled WGS sequence"/>
</dbReference>
<dbReference type="InterPro" id="IPR002716">
    <property type="entry name" value="PIN_dom"/>
</dbReference>
<dbReference type="SUPFAM" id="SSF88723">
    <property type="entry name" value="PIN domain-like"/>
    <property type="match status" value="1"/>
</dbReference>
<gene>
    <name evidence="2" type="ORF">DM867_07090</name>
    <name evidence="3" type="ORF">DP108_03825</name>
</gene>
<dbReference type="InterPro" id="IPR039018">
    <property type="entry name" value="VapC20-like"/>
</dbReference>
<dbReference type="Pfam" id="PF01850">
    <property type="entry name" value="PIN"/>
    <property type="match status" value="1"/>
</dbReference>
<evidence type="ECO:0000313" key="2">
    <source>
        <dbReference type="EMBL" id="KAB7514866.1"/>
    </source>
</evidence>
<dbReference type="Gene3D" id="3.40.50.1010">
    <property type="entry name" value="5'-nuclease"/>
    <property type="match status" value="1"/>
</dbReference>
<evidence type="ECO:0000313" key="4">
    <source>
        <dbReference type="Proteomes" id="UP000326207"/>
    </source>
</evidence>
<reference evidence="4 5" key="1">
    <citation type="submission" date="2019-10" db="EMBL/GenBank/DDBJ databases">
        <title>Unraveling microbial dark matter from salterns through culturing: the case of the genus Halosegnis.</title>
        <authorList>
            <person name="Duran-Viseras A."/>
            <person name="Andrei A.-S."/>
            <person name="Vera-Gargallo B."/>
            <person name="Ghai R."/>
            <person name="Sanchez-Porro C."/>
            <person name="Ventosa A."/>
        </authorList>
    </citation>
    <scope>NUCLEOTIDE SEQUENCE [LARGE SCALE GENOMIC DNA]</scope>
    <source>
        <strain evidence="2 5">F18-79</strain>
        <strain evidence="3 4">F19-13</strain>
    </source>
</reference>
<dbReference type="RefSeq" id="WP_152134019.1">
    <property type="nucleotide sequence ID" value="NZ_QKKZ01000002.1"/>
</dbReference>
<accession>A0A5N5U885</accession>
<keyword evidence="5" id="KW-1185">Reference proteome</keyword>
<dbReference type="GO" id="GO:0004521">
    <property type="term" value="F:RNA endonuclease activity"/>
    <property type="evidence" value="ECO:0007669"/>
    <property type="project" value="InterPro"/>
</dbReference>
<dbReference type="EMBL" id="QMDY01000002">
    <property type="protein sequence ID" value="KAB7519248.1"/>
    <property type="molecule type" value="Genomic_DNA"/>
</dbReference>
<protein>
    <submittedName>
        <fullName evidence="3">PIN domain-containing protein</fullName>
    </submittedName>
</protein>
<evidence type="ECO:0000259" key="1">
    <source>
        <dbReference type="Pfam" id="PF01850"/>
    </source>
</evidence>
<comment type="caution">
    <text evidence="3">The sequence shown here is derived from an EMBL/GenBank/DDBJ whole genome shotgun (WGS) entry which is preliminary data.</text>
</comment>
<evidence type="ECO:0000313" key="5">
    <source>
        <dbReference type="Proteomes" id="UP000326865"/>
    </source>
</evidence>
<dbReference type="AlphaFoldDB" id="A0A5N5UKD2"/>
<dbReference type="PANTHER" id="PTHR42188">
    <property type="entry name" value="23S RRNA-SPECIFIC ENDONUCLEASE VAPC20"/>
    <property type="match status" value="1"/>
</dbReference>
<dbReference type="EMBL" id="QKKZ01000002">
    <property type="protein sequence ID" value="KAB7514866.1"/>
    <property type="molecule type" value="Genomic_DNA"/>
</dbReference>
<sequence length="149" mass="16566">MPAVVIDANVVLDLRNRNATQHATALDIAEGIDSGTLPTARVPDCIVPEILHPLQRQFGKAAAYETLDWLHESRGFEIAHVGEPARSRAEQLFRRYDTDNGPEWTDSVIAAYMLEAELEYIYSFDDDFDTIDGVTRLATASDPFAPTDD</sequence>
<proteinExistence type="predicted"/>
<name>A0A5N5UKD2_9EURY</name>
<accession>A0A5N5UKD2</accession>
<organism evidence="3 4">
    <name type="scientific">Halosegnis rubeus</name>
    <dbReference type="NCBI Taxonomy" id="2212850"/>
    <lineage>
        <taxon>Archaea</taxon>
        <taxon>Methanobacteriati</taxon>
        <taxon>Methanobacteriota</taxon>
        <taxon>Stenosarchaea group</taxon>
        <taxon>Halobacteria</taxon>
        <taxon>Halobacteriales</taxon>
        <taxon>Natronomonadaceae</taxon>
        <taxon>Halosegnis</taxon>
    </lineage>
</organism>
<dbReference type="PANTHER" id="PTHR42188:SF1">
    <property type="entry name" value="23S RRNA-SPECIFIC ENDONUCLEASE VAPC20"/>
    <property type="match status" value="1"/>
</dbReference>
<evidence type="ECO:0000313" key="3">
    <source>
        <dbReference type="EMBL" id="KAB7519248.1"/>
    </source>
</evidence>
<dbReference type="Proteomes" id="UP000326865">
    <property type="component" value="Unassembled WGS sequence"/>
</dbReference>
<dbReference type="GO" id="GO:0016075">
    <property type="term" value="P:rRNA catabolic process"/>
    <property type="evidence" value="ECO:0007669"/>
    <property type="project" value="TreeGrafter"/>
</dbReference>